<evidence type="ECO:0000259" key="3">
    <source>
        <dbReference type="PROSITE" id="PS52006"/>
    </source>
</evidence>
<dbReference type="AlphaFoldDB" id="A0A0K1Q014"/>
<keyword evidence="2" id="KW-0732">Signal</keyword>
<feature type="domain" description="GH64" evidence="3">
    <location>
        <begin position="63"/>
        <end position="378"/>
    </location>
</feature>
<feature type="region of interest" description="Disordered" evidence="1">
    <location>
        <begin position="34"/>
        <end position="85"/>
    </location>
</feature>
<name>A0A0K1Q014_9BACT</name>
<protein>
    <submittedName>
        <fullName evidence="4">Putative secreted protein</fullName>
    </submittedName>
</protein>
<dbReference type="InterPro" id="IPR037176">
    <property type="entry name" value="Osmotin/thaumatin-like_sf"/>
</dbReference>
<dbReference type="PANTHER" id="PTHR38165:SF1">
    <property type="entry name" value="GLUCANASE B"/>
    <property type="match status" value="1"/>
</dbReference>
<dbReference type="PATRIC" id="fig|1391654.3.peg.5868"/>
<dbReference type="KEGG" id="llu:AKJ09_05789"/>
<accession>A0A0K1Q014</accession>
<dbReference type="OrthoDB" id="9758603at2"/>
<evidence type="ECO:0000256" key="2">
    <source>
        <dbReference type="SAM" id="SignalP"/>
    </source>
</evidence>
<feature type="signal peptide" evidence="2">
    <location>
        <begin position="1"/>
        <end position="29"/>
    </location>
</feature>
<dbReference type="Proteomes" id="UP000064967">
    <property type="component" value="Chromosome"/>
</dbReference>
<feature type="chain" id="PRO_5005466558" evidence="2">
    <location>
        <begin position="30"/>
        <end position="378"/>
    </location>
</feature>
<evidence type="ECO:0000256" key="1">
    <source>
        <dbReference type="SAM" id="MobiDB-lite"/>
    </source>
</evidence>
<dbReference type="RefSeq" id="WP_146650420.1">
    <property type="nucleotide sequence ID" value="NZ_CP012333.1"/>
</dbReference>
<gene>
    <name evidence="4" type="ORF">AKJ09_05789</name>
</gene>
<dbReference type="PROSITE" id="PS51257">
    <property type="entry name" value="PROKAR_LIPOPROTEIN"/>
    <property type="match status" value="1"/>
</dbReference>
<dbReference type="InterPro" id="IPR037398">
    <property type="entry name" value="Glyco_hydro_64_fam"/>
</dbReference>
<organism evidence="4 5">
    <name type="scientific">Labilithrix luteola</name>
    <dbReference type="NCBI Taxonomy" id="1391654"/>
    <lineage>
        <taxon>Bacteria</taxon>
        <taxon>Pseudomonadati</taxon>
        <taxon>Myxococcota</taxon>
        <taxon>Polyangia</taxon>
        <taxon>Polyangiales</taxon>
        <taxon>Labilitrichaceae</taxon>
        <taxon>Labilithrix</taxon>
    </lineage>
</organism>
<evidence type="ECO:0000313" key="4">
    <source>
        <dbReference type="EMBL" id="AKU99125.1"/>
    </source>
</evidence>
<dbReference type="PROSITE" id="PS52006">
    <property type="entry name" value="GH64"/>
    <property type="match status" value="1"/>
</dbReference>
<reference evidence="4 5" key="1">
    <citation type="submission" date="2015-08" db="EMBL/GenBank/DDBJ databases">
        <authorList>
            <person name="Babu N.S."/>
            <person name="Beckwith C.J."/>
            <person name="Beseler K.G."/>
            <person name="Brison A."/>
            <person name="Carone J.V."/>
            <person name="Caskin T.P."/>
            <person name="Diamond M."/>
            <person name="Durham M.E."/>
            <person name="Foxe J.M."/>
            <person name="Go M."/>
            <person name="Henderson B.A."/>
            <person name="Jones I.B."/>
            <person name="McGettigan J.A."/>
            <person name="Micheletti S.J."/>
            <person name="Nasrallah M.E."/>
            <person name="Ortiz D."/>
            <person name="Piller C.R."/>
            <person name="Privatt S.R."/>
            <person name="Schneider S.L."/>
            <person name="Sharp S."/>
            <person name="Smith T.C."/>
            <person name="Stanton J.D."/>
            <person name="Ullery H.E."/>
            <person name="Wilson R.J."/>
            <person name="Serrano M.G."/>
            <person name="Buck G."/>
            <person name="Lee V."/>
            <person name="Wang Y."/>
            <person name="Carvalho R."/>
            <person name="Voegtly L."/>
            <person name="Shi R."/>
            <person name="Duckworth R."/>
            <person name="Johnson A."/>
            <person name="Loviza R."/>
            <person name="Walstead R."/>
            <person name="Shah Z."/>
            <person name="Kiflezghi M."/>
            <person name="Wade K."/>
            <person name="Ball S.L."/>
            <person name="Bradley K.W."/>
            <person name="Asai D.J."/>
            <person name="Bowman C.A."/>
            <person name="Russell D.A."/>
            <person name="Pope W.H."/>
            <person name="Jacobs-Sera D."/>
            <person name="Hendrix R.W."/>
            <person name="Hatfull G.F."/>
        </authorList>
    </citation>
    <scope>NUCLEOTIDE SEQUENCE [LARGE SCALE GENOMIC DNA]</scope>
    <source>
        <strain evidence="4 5">DSM 27648</strain>
    </source>
</reference>
<sequence>MSKLSRVAWRPARFVLAAFPIAATLAISACGSSDGGDSASVGPGGGTTGATDDAGAGTGPTGNGPSSAPDAGTKGDAAAPADFWDSSNVPPAQNVMVFRFLNRSNGVLADDEIFWQFKSGAINELHSIAQQPTYDMPANASGRMYFYVCRKGDATCASDPSKTKYYDFIEHTIGPAQYNGNTTRVDAFGLKLALKLHCADGFEQAVGEDYETFAESREATFAKFLAEVPDEFKAAAEPPFAPYRIVQPGAAGFDKGGAHAQYYADFVDQLWAANGITVPKPGPNGDGLGAFPDLSAAIYRHVGAKAGTFDAAGKLLDKNLWKDSSTFYSSPPANYYARFWHTHGIDGRAYGFPYDDVGSYSTYISHKNPEYMLVAVGW</sequence>
<dbReference type="Pfam" id="PF16483">
    <property type="entry name" value="Glyco_hydro_64"/>
    <property type="match status" value="2"/>
</dbReference>
<proteinExistence type="predicted"/>
<dbReference type="EMBL" id="CP012333">
    <property type="protein sequence ID" value="AKU99125.1"/>
    <property type="molecule type" value="Genomic_DNA"/>
</dbReference>
<dbReference type="STRING" id="1391654.AKJ09_05789"/>
<dbReference type="InterPro" id="IPR032477">
    <property type="entry name" value="Glyco_hydro_64"/>
</dbReference>
<keyword evidence="5" id="KW-1185">Reference proteome</keyword>
<dbReference type="PANTHER" id="PTHR38165">
    <property type="match status" value="1"/>
</dbReference>
<evidence type="ECO:0000313" key="5">
    <source>
        <dbReference type="Proteomes" id="UP000064967"/>
    </source>
</evidence>
<dbReference type="Gene3D" id="2.60.110.10">
    <property type="entry name" value="Thaumatin"/>
    <property type="match status" value="2"/>
</dbReference>